<gene>
    <name evidence="1" type="ORF">GALMADRAFT_253460</name>
</gene>
<proteinExistence type="predicted"/>
<accession>A0A067SLE8</accession>
<dbReference type="AlphaFoldDB" id="A0A067SLE8"/>
<dbReference type="EMBL" id="KL142391">
    <property type="protein sequence ID" value="KDR71731.1"/>
    <property type="molecule type" value="Genomic_DNA"/>
</dbReference>
<organism evidence="1 2">
    <name type="scientific">Galerina marginata (strain CBS 339.88)</name>
    <dbReference type="NCBI Taxonomy" id="685588"/>
    <lineage>
        <taxon>Eukaryota</taxon>
        <taxon>Fungi</taxon>
        <taxon>Dikarya</taxon>
        <taxon>Basidiomycota</taxon>
        <taxon>Agaricomycotina</taxon>
        <taxon>Agaricomycetes</taxon>
        <taxon>Agaricomycetidae</taxon>
        <taxon>Agaricales</taxon>
        <taxon>Agaricineae</taxon>
        <taxon>Strophariaceae</taxon>
        <taxon>Galerina</taxon>
    </lineage>
</organism>
<protein>
    <submittedName>
        <fullName evidence="1">Uncharacterized protein</fullName>
    </submittedName>
</protein>
<dbReference type="Proteomes" id="UP000027222">
    <property type="component" value="Unassembled WGS sequence"/>
</dbReference>
<dbReference type="HOGENOM" id="CLU_1635521_0_0_1"/>
<reference evidence="2" key="1">
    <citation type="journal article" date="2014" name="Proc. Natl. Acad. Sci. U.S.A.">
        <title>Extensive sampling of basidiomycete genomes demonstrates inadequacy of the white-rot/brown-rot paradigm for wood decay fungi.</title>
        <authorList>
            <person name="Riley R."/>
            <person name="Salamov A.A."/>
            <person name="Brown D.W."/>
            <person name="Nagy L.G."/>
            <person name="Floudas D."/>
            <person name="Held B.W."/>
            <person name="Levasseur A."/>
            <person name="Lombard V."/>
            <person name="Morin E."/>
            <person name="Otillar R."/>
            <person name="Lindquist E.A."/>
            <person name="Sun H."/>
            <person name="LaButti K.M."/>
            <person name="Schmutz J."/>
            <person name="Jabbour D."/>
            <person name="Luo H."/>
            <person name="Baker S.E."/>
            <person name="Pisabarro A.G."/>
            <person name="Walton J.D."/>
            <person name="Blanchette R.A."/>
            <person name="Henrissat B."/>
            <person name="Martin F."/>
            <person name="Cullen D."/>
            <person name="Hibbett D.S."/>
            <person name="Grigoriev I.V."/>
        </authorList>
    </citation>
    <scope>NUCLEOTIDE SEQUENCE [LARGE SCALE GENOMIC DNA]</scope>
    <source>
        <strain evidence="2">CBS 339.88</strain>
    </source>
</reference>
<keyword evidence="2" id="KW-1185">Reference proteome</keyword>
<name>A0A067SLE8_GALM3</name>
<sequence length="162" mass="18468">MTLPRLPGNLPVTVVCVGRGRKKAAGQQSRLLQVDEEPSPRLSRLTFPPLFIYIEGLTELGRRSTQKTNAIESHSRLYSKPSLTLHCYRTPLLTAKSRLLQSPDRLISYAWQPRGKDVKLDSNMEYRENNPSAFRSFKDYICNKTAGRVRTLLNKKFEQCSG</sequence>
<evidence type="ECO:0000313" key="2">
    <source>
        <dbReference type="Proteomes" id="UP000027222"/>
    </source>
</evidence>
<evidence type="ECO:0000313" key="1">
    <source>
        <dbReference type="EMBL" id="KDR71731.1"/>
    </source>
</evidence>